<keyword evidence="5 11" id="KW-0812">Transmembrane</keyword>
<evidence type="ECO:0000256" key="3">
    <source>
        <dbReference type="ARBA" id="ARBA00022452"/>
    </source>
</evidence>
<comment type="subcellular location">
    <subcellularLocation>
        <location evidence="1 11">Cell outer membrane</location>
        <topology evidence="1 11">Multi-pass membrane protein</topology>
    </subcellularLocation>
</comment>
<dbReference type="CDD" id="cd01347">
    <property type="entry name" value="ligand_gated_channel"/>
    <property type="match status" value="1"/>
</dbReference>
<keyword evidence="10 11" id="KW-0998">Cell outer membrane</keyword>
<evidence type="ECO:0000259" key="14">
    <source>
        <dbReference type="Pfam" id="PF00593"/>
    </source>
</evidence>
<evidence type="ECO:0000256" key="7">
    <source>
        <dbReference type="ARBA" id="ARBA00023065"/>
    </source>
</evidence>
<protein>
    <submittedName>
        <fullName evidence="16">TonB-dependent receptor</fullName>
    </submittedName>
</protein>
<evidence type="ECO:0000256" key="4">
    <source>
        <dbReference type="ARBA" id="ARBA00022496"/>
    </source>
</evidence>
<feature type="domain" description="TonB-dependent receptor plug" evidence="15">
    <location>
        <begin position="46"/>
        <end position="153"/>
    </location>
</feature>
<dbReference type="Pfam" id="PF00593">
    <property type="entry name" value="TonB_dep_Rec_b-barrel"/>
    <property type="match status" value="1"/>
</dbReference>
<keyword evidence="9 11" id="KW-0472">Membrane</keyword>
<dbReference type="InterPro" id="IPR036942">
    <property type="entry name" value="Beta-barrel_TonB_sf"/>
</dbReference>
<proteinExistence type="inferred from homology"/>
<dbReference type="GO" id="GO:0006826">
    <property type="term" value="P:iron ion transport"/>
    <property type="evidence" value="ECO:0007669"/>
    <property type="project" value="UniProtKB-KW"/>
</dbReference>
<evidence type="ECO:0000313" key="16">
    <source>
        <dbReference type="EMBL" id="MBA6413301.1"/>
    </source>
</evidence>
<sequence>MTHPKHLAVIPAFALLPLALAFQSTAVAAPQLEEVVVTAEKRAQSIQEVPLSVVALAGSDIEVGKIEGLNDIAFRTPGVSFSQFNVGEPRIYIRGIGNSSDSAASDPAVGMFLDEVYIGRTGGVGFDLFDLERIEILRGPQGTLYGKNTNGGAINMVTSRPSEEKELRLRGSIGSNSLLHLQGLASGPLSDSAAGKLVFSWRERDGFDKNVITPGEVATAGDLSNSRIIKRTIGAANGGDSIGDIENWSLRGQLLFDIGDDAELLLGADHSSDKSNGACRHLANLDKAIAGLAPFWEGAMSKRYRADERNCASQFDLSQKREVSGLMARLEYDMGWSSLTSITAWRASEYKAIDDLTGLPLIDLDAPSPPGVPLPPGSFTGPENVIDAAEEDASQWSQEIRLAGSNERFNWLAGVFYMEEKVEREEEFYTQYSSLLQGLGLAAIGDVLFTQDNKTKSIATYGQVDWIINDQFTLTYGLRWAEDKKDITQNAIDLLGTTPAGVPLILPSFPAPVSADDSWSKVTQKLSLAYQPTNDLMLYATYSEGYKSGAFQSQTNLPSVAAQPVDPEFVTNIEVGLKSSWWNNRMQFNLSYYDMDYEDLQVFELNSRYLLVLLNAQAKSKGVEASFDIVPTQNLTLSASYSWNDASYDKFINANGLDLSGNDLAFAPEQAYTLSGNYNWPLSNGSELDFSLTYSWKDDYFMGPQNRKRETQESLGLLDAGLSWVSPDSSFTVDLWGKNLTDELLLSNQIVDPTGVTSEYYMPPRTYGVTLTKSF</sequence>
<evidence type="ECO:0000256" key="5">
    <source>
        <dbReference type="ARBA" id="ARBA00022692"/>
    </source>
</evidence>
<evidence type="ECO:0000256" key="1">
    <source>
        <dbReference type="ARBA" id="ARBA00004571"/>
    </source>
</evidence>
<dbReference type="InterPro" id="IPR012910">
    <property type="entry name" value="Plug_dom"/>
</dbReference>
<evidence type="ECO:0000256" key="13">
    <source>
        <dbReference type="SAM" id="SignalP"/>
    </source>
</evidence>
<keyword evidence="17" id="KW-1185">Reference proteome</keyword>
<feature type="signal peptide" evidence="13">
    <location>
        <begin position="1"/>
        <end position="28"/>
    </location>
</feature>
<accession>A0A7W2YJ86</accession>
<reference evidence="16 17" key="1">
    <citation type="submission" date="2020-07" db="EMBL/GenBank/DDBJ databases">
        <title>Halieaceae bacterium, F7430, whole genome shotgun sequencing project.</title>
        <authorList>
            <person name="Jiang S."/>
            <person name="Liu Z.W."/>
            <person name="Du Z.J."/>
        </authorList>
    </citation>
    <scope>NUCLEOTIDE SEQUENCE [LARGE SCALE GENOMIC DNA]</scope>
    <source>
        <strain evidence="16 17">F7430</strain>
    </source>
</reference>
<keyword evidence="3 11" id="KW-1134">Transmembrane beta strand</keyword>
<keyword evidence="4" id="KW-0410">Iron transport</keyword>
<comment type="similarity">
    <text evidence="11 12">Belongs to the TonB-dependent receptor family.</text>
</comment>
<dbReference type="InterPro" id="IPR039426">
    <property type="entry name" value="TonB-dep_rcpt-like"/>
</dbReference>
<evidence type="ECO:0000256" key="8">
    <source>
        <dbReference type="ARBA" id="ARBA00023077"/>
    </source>
</evidence>
<evidence type="ECO:0000259" key="15">
    <source>
        <dbReference type="Pfam" id="PF07715"/>
    </source>
</evidence>
<dbReference type="SUPFAM" id="SSF56935">
    <property type="entry name" value="Porins"/>
    <property type="match status" value="1"/>
</dbReference>
<dbReference type="PANTHER" id="PTHR32552">
    <property type="entry name" value="FERRICHROME IRON RECEPTOR-RELATED"/>
    <property type="match status" value="1"/>
</dbReference>
<keyword evidence="6" id="KW-0408">Iron</keyword>
<gene>
    <name evidence="16" type="ORF">H2508_09285</name>
</gene>
<organism evidence="16 17">
    <name type="scientific">Sediminihaliea albiluteola</name>
    <dbReference type="NCBI Taxonomy" id="2758564"/>
    <lineage>
        <taxon>Bacteria</taxon>
        <taxon>Pseudomonadati</taxon>
        <taxon>Pseudomonadota</taxon>
        <taxon>Gammaproteobacteria</taxon>
        <taxon>Cellvibrionales</taxon>
        <taxon>Halieaceae</taxon>
        <taxon>Sediminihaliea</taxon>
    </lineage>
</organism>
<keyword evidence="7" id="KW-0406">Ion transport</keyword>
<name>A0A7W2YJ86_9GAMM</name>
<evidence type="ECO:0000313" key="17">
    <source>
        <dbReference type="Proteomes" id="UP000539350"/>
    </source>
</evidence>
<dbReference type="Pfam" id="PF07715">
    <property type="entry name" value="Plug"/>
    <property type="match status" value="1"/>
</dbReference>
<dbReference type="PANTHER" id="PTHR32552:SF81">
    <property type="entry name" value="TONB-DEPENDENT OUTER MEMBRANE RECEPTOR"/>
    <property type="match status" value="1"/>
</dbReference>
<evidence type="ECO:0000256" key="2">
    <source>
        <dbReference type="ARBA" id="ARBA00022448"/>
    </source>
</evidence>
<keyword evidence="2 11" id="KW-0813">Transport</keyword>
<dbReference type="PROSITE" id="PS52016">
    <property type="entry name" value="TONB_DEPENDENT_REC_3"/>
    <property type="match status" value="1"/>
</dbReference>
<dbReference type="GO" id="GO:0009279">
    <property type="term" value="C:cell outer membrane"/>
    <property type="evidence" value="ECO:0007669"/>
    <property type="project" value="UniProtKB-SubCell"/>
</dbReference>
<dbReference type="RefSeq" id="WP_182172266.1">
    <property type="nucleotide sequence ID" value="NZ_JACFXU010000014.1"/>
</dbReference>
<dbReference type="AlphaFoldDB" id="A0A7W2YJ86"/>
<feature type="chain" id="PRO_5031299209" evidence="13">
    <location>
        <begin position="29"/>
        <end position="775"/>
    </location>
</feature>
<keyword evidence="8 12" id="KW-0798">TonB box</keyword>
<comment type="caution">
    <text evidence="16">The sequence shown here is derived from an EMBL/GenBank/DDBJ whole genome shotgun (WGS) entry which is preliminary data.</text>
</comment>
<dbReference type="Proteomes" id="UP000539350">
    <property type="component" value="Unassembled WGS sequence"/>
</dbReference>
<evidence type="ECO:0000256" key="11">
    <source>
        <dbReference type="PROSITE-ProRule" id="PRU01360"/>
    </source>
</evidence>
<keyword evidence="13" id="KW-0732">Signal</keyword>
<evidence type="ECO:0000256" key="12">
    <source>
        <dbReference type="RuleBase" id="RU003357"/>
    </source>
</evidence>
<evidence type="ECO:0000256" key="6">
    <source>
        <dbReference type="ARBA" id="ARBA00023004"/>
    </source>
</evidence>
<dbReference type="EMBL" id="JACFXU010000014">
    <property type="protein sequence ID" value="MBA6413301.1"/>
    <property type="molecule type" value="Genomic_DNA"/>
</dbReference>
<dbReference type="Gene3D" id="2.40.170.20">
    <property type="entry name" value="TonB-dependent receptor, beta-barrel domain"/>
    <property type="match status" value="1"/>
</dbReference>
<evidence type="ECO:0000256" key="10">
    <source>
        <dbReference type="ARBA" id="ARBA00023237"/>
    </source>
</evidence>
<dbReference type="InterPro" id="IPR000531">
    <property type="entry name" value="Beta-barrel_TonB"/>
</dbReference>
<keyword evidence="16" id="KW-0675">Receptor</keyword>
<feature type="domain" description="TonB-dependent receptor-like beta-barrel" evidence="14">
    <location>
        <begin position="366"/>
        <end position="740"/>
    </location>
</feature>
<evidence type="ECO:0000256" key="9">
    <source>
        <dbReference type="ARBA" id="ARBA00023136"/>
    </source>
</evidence>